<keyword evidence="3" id="KW-0969">Cilium</keyword>
<feature type="region of interest" description="Disordered" evidence="1">
    <location>
        <begin position="150"/>
        <end position="325"/>
    </location>
</feature>
<feature type="region of interest" description="Disordered" evidence="1">
    <location>
        <begin position="1"/>
        <end position="32"/>
    </location>
</feature>
<dbReference type="InterPro" id="IPR038610">
    <property type="entry name" value="FliK-like_C_sf"/>
</dbReference>
<feature type="compositionally biased region" description="Basic and acidic residues" evidence="1">
    <location>
        <begin position="251"/>
        <end position="263"/>
    </location>
</feature>
<evidence type="ECO:0000313" key="3">
    <source>
        <dbReference type="EMBL" id="QDV27124.1"/>
    </source>
</evidence>
<feature type="compositionally biased region" description="Low complexity" evidence="1">
    <location>
        <begin position="364"/>
        <end position="387"/>
    </location>
</feature>
<gene>
    <name evidence="3" type="ORF">Q31a_55110</name>
</gene>
<dbReference type="Pfam" id="PF02120">
    <property type="entry name" value="Flg_hook"/>
    <property type="match status" value="1"/>
</dbReference>
<feature type="region of interest" description="Disordered" evidence="1">
    <location>
        <begin position="500"/>
        <end position="550"/>
    </location>
</feature>
<feature type="compositionally biased region" description="Polar residues" evidence="1">
    <location>
        <begin position="521"/>
        <end position="537"/>
    </location>
</feature>
<dbReference type="Proteomes" id="UP000318017">
    <property type="component" value="Chromosome"/>
</dbReference>
<feature type="compositionally biased region" description="Polar residues" evidence="1">
    <location>
        <begin position="500"/>
        <end position="514"/>
    </location>
</feature>
<evidence type="ECO:0000256" key="1">
    <source>
        <dbReference type="SAM" id="MobiDB-lite"/>
    </source>
</evidence>
<dbReference type="EMBL" id="CP036298">
    <property type="protein sequence ID" value="QDV27124.1"/>
    <property type="molecule type" value="Genomic_DNA"/>
</dbReference>
<reference evidence="3 4" key="1">
    <citation type="submission" date="2019-02" db="EMBL/GenBank/DDBJ databases">
        <title>Deep-cultivation of Planctomycetes and their phenomic and genomic characterization uncovers novel biology.</title>
        <authorList>
            <person name="Wiegand S."/>
            <person name="Jogler M."/>
            <person name="Boedeker C."/>
            <person name="Pinto D."/>
            <person name="Vollmers J."/>
            <person name="Rivas-Marin E."/>
            <person name="Kohn T."/>
            <person name="Peeters S.H."/>
            <person name="Heuer A."/>
            <person name="Rast P."/>
            <person name="Oberbeckmann S."/>
            <person name="Bunk B."/>
            <person name="Jeske O."/>
            <person name="Meyerdierks A."/>
            <person name="Storesund J.E."/>
            <person name="Kallscheuer N."/>
            <person name="Luecker S."/>
            <person name="Lage O.M."/>
            <person name="Pohl T."/>
            <person name="Merkel B.J."/>
            <person name="Hornburger P."/>
            <person name="Mueller R.-W."/>
            <person name="Bruemmer F."/>
            <person name="Labrenz M."/>
            <person name="Spormann A.M."/>
            <person name="Op den Camp H."/>
            <person name="Overmann J."/>
            <person name="Amann R."/>
            <person name="Jetten M.S.M."/>
            <person name="Mascher T."/>
            <person name="Medema M.H."/>
            <person name="Devos D.P."/>
            <person name="Kaster A.-K."/>
            <person name="Ovreas L."/>
            <person name="Rohde M."/>
            <person name="Galperin M.Y."/>
            <person name="Jogler C."/>
        </authorList>
    </citation>
    <scope>NUCLEOTIDE SEQUENCE [LARGE SCALE GENOMIC DNA]</scope>
    <source>
        <strain evidence="3 4">Q31a</strain>
    </source>
</reference>
<feature type="region of interest" description="Disordered" evidence="1">
    <location>
        <begin position="357"/>
        <end position="408"/>
    </location>
</feature>
<keyword evidence="4" id="KW-1185">Reference proteome</keyword>
<feature type="compositionally biased region" description="Polar residues" evidence="1">
    <location>
        <begin position="190"/>
        <end position="204"/>
    </location>
</feature>
<feature type="compositionally biased region" description="Polar residues" evidence="1">
    <location>
        <begin position="288"/>
        <end position="298"/>
    </location>
</feature>
<feature type="compositionally biased region" description="Basic and acidic residues" evidence="1">
    <location>
        <begin position="58"/>
        <end position="67"/>
    </location>
</feature>
<feature type="compositionally biased region" description="Low complexity" evidence="1">
    <location>
        <begin position="154"/>
        <end position="166"/>
    </location>
</feature>
<evidence type="ECO:0000313" key="4">
    <source>
        <dbReference type="Proteomes" id="UP000318017"/>
    </source>
</evidence>
<feature type="compositionally biased region" description="Polar residues" evidence="1">
    <location>
        <begin position="233"/>
        <end position="250"/>
    </location>
</feature>
<proteinExistence type="predicted"/>
<dbReference type="OrthoDB" id="292717at2"/>
<feature type="compositionally biased region" description="Acidic residues" evidence="1">
    <location>
        <begin position="218"/>
        <end position="232"/>
    </location>
</feature>
<accession>A0A518GEU4</accession>
<feature type="region of interest" description="Disordered" evidence="1">
    <location>
        <begin position="48"/>
        <end position="93"/>
    </location>
</feature>
<sequence length="563" mass="58087">MDGAISTSNRHAVRASNQLLPSGSLGDTQSNSQAGLFDQLLSLSFGPTSDPLSVKSHRAPDHTHDSVKPSNRSSSSSEKKEEDEVEDADGAATWVANVSASPLVDEAPLAAVETIAVSLSDDSAPQLDSDAVPLLPNALDSAEVLPADSEVVPSSLATDSADASSTEEGAESARLPVQEISGDSEEQHSNQKPSESAFETSANAATHAVASQQGTEAAEQESEETALGEEGAESTTESVQELESNRSQQEGNERGKWYERDPKAPSTNLPLAEGEIAQPGTPDGASPAQPSTVESAVNATAPVGDRQPSDPAALPSVSSTTASTNAASIAANAATASPNLLDSIVVGVNRGSDASMVTQLTGDSAGAPTSSSVSSGSPTTSTTQGSPNKESAATPTAPEGNSPEVTQQERVRLIQRVSRSFSRLGPSGGEINLRLHPPQLGSLNVQVRLQGRSMTAKLTTESAASRDVILEGLPVLRQRLAEQGFDISQFQVEVADNESNQALGPHSDGQSFTDQNEHQSRQGQLQATAAWRSSSSPILADGSSGDAATSLSWQSTTGIDFHA</sequence>
<keyword evidence="3" id="KW-0966">Cell projection</keyword>
<dbReference type="AlphaFoldDB" id="A0A518GEU4"/>
<protein>
    <submittedName>
        <fullName evidence="3">Flagellar hook-length control protein FliK</fullName>
    </submittedName>
</protein>
<dbReference type="RefSeq" id="WP_145084027.1">
    <property type="nucleotide sequence ID" value="NZ_CP036298.1"/>
</dbReference>
<dbReference type="KEGG" id="ahel:Q31a_55110"/>
<evidence type="ECO:0000259" key="2">
    <source>
        <dbReference type="Pfam" id="PF02120"/>
    </source>
</evidence>
<dbReference type="InterPro" id="IPR021136">
    <property type="entry name" value="Flagellar_hook_control-like_C"/>
</dbReference>
<feature type="domain" description="Flagellar hook-length control protein-like C-terminal" evidence="2">
    <location>
        <begin position="425"/>
        <end position="499"/>
    </location>
</feature>
<dbReference type="CDD" id="cd17470">
    <property type="entry name" value="T3SS_Flik_C"/>
    <property type="match status" value="1"/>
</dbReference>
<keyword evidence="3" id="KW-0282">Flagellum</keyword>
<organism evidence="3 4">
    <name type="scientific">Aureliella helgolandensis</name>
    <dbReference type="NCBI Taxonomy" id="2527968"/>
    <lineage>
        <taxon>Bacteria</taxon>
        <taxon>Pseudomonadati</taxon>
        <taxon>Planctomycetota</taxon>
        <taxon>Planctomycetia</taxon>
        <taxon>Pirellulales</taxon>
        <taxon>Pirellulaceae</taxon>
        <taxon>Aureliella</taxon>
    </lineage>
</organism>
<dbReference type="Gene3D" id="3.30.750.140">
    <property type="match status" value="1"/>
</dbReference>
<name>A0A518GEU4_9BACT</name>